<sequence length="128" mass="14571">MDPLLMHSINKFMLLFIPQILLTKAPSIIAAIVVTSVPYTPVNIIVFTGVFLFIYMTNIFGMGSKTTYACKYNKLNATQDTSIWQTIKSSYIFYFIIAYTVNLFSIFEYRSLSKLSNLSNLTKLPNIT</sequence>
<evidence type="ECO:0000256" key="1">
    <source>
        <dbReference type="SAM" id="Phobius"/>
    </source>
</evidence>
<feature type="transmembrane region" description="Helical" evidence="1">
    <location>
        <begin position="12"/>
        <end position="34"/>
    </location>
</feature>
<proteinExistence type="predicted"/>
<reference evidence="2" key="1">
    <citation type="journal article" date="2020" name="Nature">
        <title>Giant virus diversity and host interactions through global metagenomics.</title>
        <authorList>
            <person name="Schulz F."/>
            <person name="Roux S."/>
            <person name="Paez-Espino D."/>
            <person name="Jungbluth S."/>
            <person name="Walsh D.A."/>
            <person name="Denef V.J."/>
            <person name="McMahon K.D."/>
            <person name="Konstantinidis K.T."/>
            <person name="Eloe-Fadrosh E.A."/>
            <person name="Kyrpides N.C."/>
            <person name="Woyke T."/>
        </authorList>
    </citation>
    <scope>NUCLEOTIDE SEQUENCE</scope>
    <source>
        <strain evidence="2">GVMAG-M-3300025860-20</strain>
    </source>
</reference>
<keyword evidence="1" id="KW-1133">Transmembrane helix</keyword>
<dbReference type="EMBL" id="MN740328">
    <property type="protein sequence ID" value="QHU00629.1"/>
    <property type="molecule type" value="Genomic_DNA"/>
</dbReference>
<name>A0A6C0J4N3_9ZZZZ</name>
<feature type="transmembrane region" description="Helical" evidence="1">
    <location>
        <begin position="91"/>
        <end position="109"/>
    </location>
</feature>
<organism evidence="2">
    <name type="scientific">viral metagenome</name>
    <dbReference type="NCBI Taxonomy" id="1070528"/>
    <lineage>
        <taxon>unclassified sequences</taxon>
        <taxon>metagenomes</taxon>
        <taxon>organismal metagenomes</taxon>
    </lineage>
</organism>
<keyword evidence="1" id="KW-0472">Membrane</keyword>
<accession>A0A6C0J4N3</accession>
<protein>
    <submittedName>
        <fullName evidence="2">Uncharacterized protein</fullName>
    </submittedName>
</protein>
<dbReference type="AlphaFoldDB" id="A0A6C0J4N3"/>
<evidence type="ECO:0000313" key="2">
    <source>
        <dbReference type="EMBL" id="QHU00629.1"/>
    </source>
</evidence>
<keyword evidence="1" id="KW-0812">Transmembrane</keyword>
<feature type="transmembrane region" description="Helical" evidence="1">
    <location>
        <begin position="40"/>
        <end position="61"/>
    </location>
</feature>